<evidence type="ECO:0000259" key="4">
    <source>
        <dbReference type="PROSITE" id="PS50956"/>
    </source>
</evidence>
<feature type="domain" description="HTH asnC-type" evidence="4">
    <location>
        <begin position="7"/>
        <end position="67"/>
    </location>
</feature>
<evidence type="ECO:0000256" key="3">
    <source>
        <dbReference type="ARBA" id="ARBA00023163"/>
    </source>
</evidence>
<dbReference type="GO" id="GO:0043200">
    <property type="term" value="P:response to amino acid"/>
    <property type="evidence" value="ECO:0007669"/>
    <property type="project" value="TreeGrafter"/>
</dbReference>
<dbReference type="OrthoDB" id="9809462at2"/>
<organism evidence="5 6">
    <name type="scientific">Sphingopyxis witflariensis</name>
    <dbReference type="NCBI Taxonomy" id="173675"/>
    <lineage>
        <taxon>Bacteria</taxon>
        <taxon>Pseudomonadati</taxon>
        <taxon>Pseudomonadota</taxon>
        <taxon>Alphaproteobacteria</taxon>
        <taxon>Sphingomonadales</taxon>
        <taxon>Sphingomonadaceae</taxon>
        <taxon>Sphingopyxis</taxon>
    </lineage>
</organism>
<dbReference type="PROSITE" id="PS50956">
    <property type="entry name" value="HTH_ASNC_2"/>
    <property type="match status" value="1"/>
</dbReference>
<dbReference type="InterPro" id="IPR000485">
    <property type="entry name" value="AsnC-type_HTH_dom"/>
</dbReference>
<dbReference type="CDD" id="cd00090">
    <property type="entry name" value="HTH_ARSR"/>
    <property type="match status" value="1"/>
</dbReference>
<dbReference type="InterPro" id="IPR019888">
    <property type="entry name" value="Tscrpt_reg_AsnC-like"/>
</dbReference>
<dbReference type="Gene3D" id="1.10.10.10">
    <property type="entry name" value="Winged helix-like DNA-binding domain superfamily/Winged helix DNA-binding domain"/>
    <property type="match status" value="1"/>
</dbReference>
<dbReference type="SMART" id="SM00344">
    <property type="entry name" value="HTH_ASNC"/>
    <property type="match status" value="1"/>
</dbReference>
<dbReference type="InterPro" id="IPR011991">
    <property type="entry name" value="ArsR-like_HTH"/>
</dbReference>
<dbReference type="Proteomes" id="UP000197097">
    <property type="component" value="Unassembled WGS sequence"/>
</dbReference>
<sequence length="158" mass="17678">MKNDFEIDDTDRAIIDELRRNGRATNQQIAEGLNLTAATVSSRIRRMENANKLRVVAVSDFRAHGYNVLMEVAIEVDNRPATDVAQELAALPEVFAAHLTTGRYDIDLLVVLQTIDQLPDLLMNKFGKIKGIRSMIPAIAVDIVKYKFDVAPIEARED</sequence>
<dbReference type="PANTHER" id="PTHR30154:SF34">
    <property type="entry name" value="TRANSCRIPTIONAL REGULATOR AZLB"/>
    <property type="match status" value="1"/>
</dbReference>
<protein>
    <submittedName>
        <fullName evidence="5">AsnC family transcriptional regulator</fullName>
    </submittedName>
</protein>
<dbReference type="GO" id="GO:0006355">
    <property type="term" value="P:regulation of DNA-templated transcription"/>
    <property type="evidence" value="ECO:0007669"/>
    <property type="project" value="UniProtKB-ARBA"/>
</dbReference>
<name>A0A246JTZ4_9SPHN</name>
<dbReference type="SUPFAM" id="SSF46785">
    <property type="entry name" value="Winged helix' DNA-binding domain"/>
    <property type="match status" value="1"/>
</dbReference>
<dbReference type="EMBL" id="NISJ01000005">
    <property type="protein sequence ID" value="OWQ96537.1"/>
    <property type="molecule type" value="Genomic_DNA"/>
</dbReference>
<gene>
    <name evidence="5" type="ORF">CDQ91_10715</name>
</gene>
<dbReference type="SUPFAM" id="SSF54909">
    <property type="entry name" value="Dimeric alpha+beta barrel"/>
    <property type="match status" value="1"/>
</dbReference>
<evidence type="ECO:0000256" key="1">
    <source>
        <dbReference type="ARBA" id="ARBA00023015"/>
    </source>
</evidence>
<dbReference type="PANTHER" id="PTHR30154">
    <property type="entry name" value="LEUCINE-RESPONSIVE REGULATORY PROTEIN"/>
    <property type="match status" value="1"/>
</dbReference>
<proteinExistence type="predicted"/>
<keyword evidence="2" id="KW-0238">DNA-binding</keyword>
<evidence type="ECO:0000256" key="2">
    <source>
        <dbReference type="ARBA" id="ARBA00023125"/>
    </source>
</evidence>
<reference evidence="5 6" key="1">
    <citation type="journal article" date="2002" name="Int. J. Syst. Evol. Microbiol.">
        <title>Sphingopyxis witflariensis sp. nov., isolated from activated sludge.</title>
        <authorList>
            <person name="Kampfer P."/>
            <person name="Witzenberger R."/>
            <person name="Denner E.B."/>
            <person name="Busse H.J."/>
            <person name="Neef A."/>
        </authorList>
    </citation>
    <scope>NUCLEOTIDE SEQUENCE [LARGE SCALE GENOMIC DNA]</scope>
    <source>
        <strain evidence="5 6">DSM 14551</strain>
    </source>
</reference>
<keyword evidence="3" id="KW-0804">Transcription</keyword>
<keyword evidence="1" id="KW-0805">Transcription regulation</keyword>
<comment type="caution">
    <text evidence="5">The sequence shown here is derived from an EMBL/GenBank/DDBJ whole genome shotgun (WGS) entry which is preliminary data.</text>
</comment>
<dbReference type="GO" id="GO:0005829">
    <property type="term" value="C:cytosol"/>
    <property type="evidence" value="ECO:0007669"/>
    <property type="project" value="TreeGrafter"/>
</dbReference>
<dbReference type="InterPro" id="IPR036388">
    <property type="entry name" value="WH-like_DNA-bd_sf"/>
</dbReference>
<evidence type="ECO:0000313" key="5">
    <source>
        <dbReference type="EMBL" id="OWQ96537.1"/>
    </source>
</evidence>
<dbReference type="Pfam" id="PF13412">
    <property type="entry name" value="HTH_24"/>
    <property type="match status" value="1"/>
</dbReference>
<dbReference type="AlphaFoldDB" id="A0A246JTZ4"/>
<dbReference type="InterPro" id="IPR019887">
    <property type="entry name" value="Tscrpt_reg_AsnC/Lrp_C"/>
</dbReference>
<dbReference type="InterPro" id="IPR036390">
    <property type="entry name" value="WH_DNA-bd_sf"/>
</dbReference>
<dbReference type="InterPro" id="IPR011008">
    <property type="entry name" value="Dimeric_a/b-barrel"/>
</dbReference>
<dbReference type="Pfam" id="PF01037">
    <property type="entry name" value="AsnC_trans_reg"/>
    <property type="match status" value="1"/>
</dbReference>
<keyword evidence="6" id="KW-1185">Reference proteome</keyword>
<dbReference type="PRINTS" id="PR00033">
    <property type="entry name" value="HTHASNC"/>
</dbReference>
<dbReference type="Gene3D" id="3.30.70.920">
    <property type="match status" value="1"/>
</dbReference>
<evidence type="ECO:0000313" key="6">
    <source>
        <dbReference type="Proteomes" id="UP000197097"/>
    </source>
</evidence>
<dbReference type="GO" id="GO:0043565">
    <property type="term" value="F:sequence-specific DNA binding"/>
    <property type="evidence" value="ECO:0007669"/>
    <property type="project" value="InterPro"/>
</dbReference>
<accession>A0A246JTZ4</accession>